<feature type="compositionally biased region" description="Low complexity" evidence="1">
    <location>
        <begin position="451"/>
        <end position="480"/>
    </location>
</feature>
<feature type="region of interest" description="Disordered" evidence="1">
    <location>
        <begin position="151"/>
        <end position="175"/>
    </location>
</feature>
<feature type="region of interest" description="Disordered" evidence="1">
    <location>
        <begin position="284"/>
        <end position="346"/>
    </location>
</feature>
<dbReference type="Proteomes" id="UP000041254">
    <property type="component" value="Unassembled WGS sequence"/>
</dbReference>
<gene>
    <name evidence="2" type="ORF">Vbra_8592</name>
</gene>
<reference evidence="2 3" key="1">
    <citation type="submission" date="2014-11" db="EMBL/GenBank/DDBJ databases">
        <authorList>
            <person name="Zhu J."/>
            <person name="Qi W."/>
            <person name="Song R."/>
        </authorList>
    </citation>
    <scope>NUCLEOTIDE SEQUENCE [LARGE SCALE GENOMIC DNA]</scope>
</reference>
<protein>
    <recommendedName>
        <fullName evidence="4">DUF4210 domain-containing protein</fullName>
    </recommendedName>
</protein>
<dbReference type="VEuPathDB" id="CryptoDB:Vbra_8592"/>
<sequence length="693" mass="75106">MGSSDVGCVGPARRRRSLVDDWFRNGCPSPLPPSPMSPERTQAPMSLPSARRQMSPFGTDCPRPVASRSHTQEPVDGDVWSGVGNFEEHLLWALMHRRGTRRLPGFRLDLKVREPGDQIKTALSRKLPFDAVLYRVPDPPPLPTSLSSPGIIPHPSHPSLASPWSDRPTPAADADPTAMWASQVPYLAAIDLTQECSFPGLKIPAKGSVQLILQNPEGTPLRWFVVDYDLTDMPKGTHTFVRQRVIEDGREYACQLHIVSPSTNRYYIYGVLRLLFHLRVDNEPNEPSSDTPNIPRATSPPSHPLPTPTAAAPDSPPPARRHHHHHHHHHHNHHHQHYPTSPFRSKRPAAIRLPPAAAKSGVCETSEGDTSTNCCAGYDIERVEDSGGKGKGGVFVGGSGTRVNRRVLYEYPTTRGAGGGGGGRYLAMPRHDVRAMKRMILEKQKNKWGGSHASSTSTSTSAVPSSPCETSPLSSWSPSPCISPPESPSWPLDTFTLPGHAQADTEGPAADGKLTDLSSLCETDSADGESLCSLGPPSPPLSLSCAVDAALSLPDAQIPPLLIDGDTQGQDNVVITMTVQPHVPLHPFATPPPSRPNDPPAALAMRAESEDKVATRWCGEKGRMVRLQKGRSRSFEVETPQSSGEGQQGQGRGRSVCKGTQSVCESCTGGLQKTIMEVTRELQEERGQTDRRS</sequence>
<evidence type="ECO:0008006" key="4">
    <source>
        <dbReference type="Google" id="ProtNLM"/>
    </source>
</evidence>
<dbReference type="InterPro" id="IPR051506">
    <property type="entry name" value="ATOS_Transcription_Regulators"/>
</dbReference>
<keyword evidence="3" id="KW-1185">Reference proteome</keyword>
<dbReference type="PANTHER" id="PTHR13199:SF11">
    <property type="entry name" value="PROTEIN ATOSSA"/>
    <property type="match status" value="1"/>
</dbReference>
<evidence type="ECO:0000256" key="1">
    <source>
        <dbReference type="SAM" id="MobiDB-lite"/>
    </source>
</evidence>
<evidence type="ECO:0000313" key="3">
    <source>
        <dbReference type="Proteomes" id="UP000041254"/>
    </source>
</evidence>
<organism evidence="2 3">
    <name type="scientific">Vitrella brassicaformis (strain CCMP3155)</name>
    <dbReference type="NCBI Taxonomy" id="1169540"/>
    <lineage>
        <taxon>Eukaryota</taxon>
        <taxon>Sar</taxon>
        <taxon>Alveolata</taxon>
        <taxon>Colpodellida</taxon>
        <taxon>Vitrellaceae</taxon>
        <taxon>Vitrella</taxon>
    </lineage>
</organism>
<feature type="region of interest" description="Disordered" evidence="1">
    <location>
        <begin position="628"/>
        <end position="659"/>
    </location>
</feature>
<feature type="compositionally biased region" description="Low complexity" evidence="1">
    <location>
        <begin position="151"/>
        <end position="160"/>
    </location>
</feature>
<dbReference type="EMBL" id="CDMY01000347">
    <property type="protein sequence ID" value="CEM04159.1"/>
    <property type="molecule type" value="Genomic_DNA"/>
</dbReference>
<feature type="region of interest" description="Disordered" evidence="1">
    <location>
        <begin position="444"/>
        <end position="514"/>
    </location>
</feature>
<dbReference type="PANTHER" id="PTHR13199">
    <property type="entry name" value="GH03947P"/>
    <property type="match status" value="1"/>
</dbReference>
<feature type="compositionally biased region" description="Basic residues" evidence="1">
    <location>
        <begin position="319"/>
        <end position="337"/>
    </location>
</feature>
<dbReference type="OrthoDB" id="8625101at2759"/>
<dbReference type="InParanoid" id="A0A0G4EXW9"/>
<feature type="region of interest" description="Disordered" evidence="1">
    <location>
        <begin position="22"/>
        <end position="44"/>
    </location>
</feature>
<evidence type="ECO:0000313" key="2">
    <source>
        <dbReference type="EMBL" id="CEM04159.1"/>
    </source>
</evidence>
<name>A0A0G4EXW9_VITBC</name>
<accession>A0A0G4EXW9</accession>
<dbReference type="AlphaFoldDB" id="A0A0G4EXW9"/>
<proteinExistence type="predicted"/>